<protein>
    <recommendedName>
        <fullName evidence="5">PABS domain-containing protein</fullName>
    </recommendedName>
</protein>
<evidence type="ECO:0000313" key="3">
    <source>
        <dbReference type="EMBL" id="PIE35123.1"/>
    </source>
</evidence>
<dbReference type="Proteomes" id="UP000230821">
    <property type="component" value="Unassembled WGS sequence"/>
</dbReference>
<name>A0A2G6KHH4_9BACT</name>
<feature type="transmembrane region" description="Helical" evidence="2">
    <location>
        <begin position="180"/>
        <end position="200"/>
    </location>
</feature>
<proteinExistence type="predicted"/>
<feature type="transmembrane region" description="Helical" evidence="2">
    <location>
        <begin position="12"/>
        <end position="38"/>
    </location>
</feature>
<keyword evidence="2" id="KW-1133">Transmembrane helix</keyword>
<dbReference type="PANTHER" id="PTHR43317">
    <property type="entry name" value="THERMOSPERMINE SYNTHASE ACAULIS5"/>
    <property type="match status" value="1"/>
</dbReference>
<gene>
    <name evidence="3" type="ORF">CSA56_05435</name>
</gene>
<keyword evidence="2" id="KW-0472">Membrane</keyword>
<dbReference type="GO" id="GO:0006596">
    <property type="term" value="P:polyamine biosynthetic process"/>
    <property type="evidence" value="ECO:0007669"/>
    <property type="project" value="UniProtKB-KW"/>
</dbReference>
<evidence type="ECO:0000256" key="2">
    <source>
        <dbReference type="SAM" id="Phobius"/>
    </source>
</evidence>
<dbReference type="EMBL" id="PDSK01000061">
    <property type="protein sequence ID" value="PIE35123.1"/>
    <property type="molecule type" value="Genomic_DNA"/>
</dbReference>
<keyword evidence="1" id="KW-0620">Polyamine biosynthesis</keyword>
<dbReference type="SUPFAM" id="SSF53335">
    <property type="entry name" value="S-adenosyl-L-methionine-dependent methyltransferases"/>
    <property type="match status" value="1"/>
</dbReference>
<feature type="transmembrane region" description="Helical" evidence="2">
    <location>
        <begin position="143"/>
        <end position="160"/>
    </location>
</feature>
<evidence type="ECO:0000256" key="1">
    <source>
        <dbReference type="ARBA" id="ARBA00023115"/>
    </source>
</evidence>
<dbReference type="Gene3D" id="3.40.50.150">
    <property type="entry name" value="Vaccinia Virus protein VP39"/>
    <property type="match status" value="1"/>
</dbReference>
<reference evidence="3 4" key="1">
    <citation type="submission" date="2017-10" db="EMBL/GenBank/DDBJ databases">
        <title>Novel microbial diversity and functional potential in the marine mammal oral microbiome.</title>
        <authorList>
            <person name="Dudek N.K."/>
            <person name="Sun C.L."/>
            <person name="Burstein D."/>
            <person name="Kantor R.S."/>
            <person name="Aliaga Goltsman D.S."/>
            <person name="Bik E.M."/>
            <person name="Thomas B.C."/>
            <person name="Banfield J.F."/>
            <person name="Relman D.A."/>
        </authorList>
    </citation>
    <scope>NUCLEOTIDE SEQUENCE [LARGE SCALE GENOMIC DNA]</scope>
    <source>
        <strain evidence="3">DOLJORAL78_47_16</strain>
    </source>
</reference>
<keyword evidence="2" id="KW-0812">Transmembrane</keyword>
<accession>A0A2G6KHH4</accession>
<feature type="transmembrane region" description="Helical" evidence="2">
    <location>
        <begin position="85"/>
        <end position="108"/>
    </location>
</feature>
<evidence type="ECO:0008006" key="5">
    <source>
        <dbReference type="Google" id="ProtNLM"/>
    </source>
</evidence>
<feature type="transmembrane region" description="Helical" evidence="2">
    <location>
        <begin position="44"/>
        <end position="64"/>
    </location>
</feature>
<organism evidence="3 4">
    <name type="scientific">candidate division KSB3 bacterium</name>
    <dbReference type="NCBI Taxonomy" id="2044937"/>
    <lineage>
        <taxon>Bacteria</taxon>
        <taxon>candidate division KSB3</taxon>
    </lineage>
</organism>
<evidence type="ECO:0000313" key="4">
    <source>
        <dbReference type="Proteomes" id="UP000230821"/>
    </source>
</evidence>
<feature type="transmembrane region" description="Helical" evidence="2">
    <location>
        <begin position="114"/>
        <end position="136"/>
    </location>
</feature>
<dbReference type="PANTHER" id="PTHR43317:SF1">
    <property type="entry name" value="THERMOSPERMINE SYNTHASE ACAULIS5"/>
    <property type="match status" value="1"/>
</dbReference>
<dbReference type="InterPro" id="IPR029063">
    <property type="entry name" value="SAM-dependent_MTases_sf"/>
</dbReference>
<dbReference type="Pfam" id="PF01564">
    <property type="entry name" value="Spermine_synth"/>
    <property type="match status" value="1"/>
</dbReference>
<sequence length="592" mass="66043">MRIFSITQWHHFAYMIISIALLGFGASGSFIAIFRSILKRHFVVTYRLCAALFPLSVFLCYFLSQQNQFNPFEIVWNPRQYLYLLEYYLILFIPFFLAALCIGLLFTYDADKIGLIYCANLVGSGIGSIVAVLCLWRVHPVHMLYVIAGIAFAGFVAPFFSTSFNPKRSRFRQRTSQPPIVVLSIIVLSVFAGGAIVLAIQKDPFALKSRLNISQYKEFLQAQKFPEAEILAETISPFGVLHAISSPVIRHAPGLSLNYTGDVPSQVGLFVDSGSAGAIIPAEPAEYLDYLSSTLVYHIRPANRTLILGSGGGMDVRNALFHEASRVDAVELNPQTIDLVKEDFHDFSSGIYSHPNIRVFNQEARHYVETSSVMYDVIQISLLDSFATSSAGVHALHENYLYTIEAFNSYYARLASRGILSVTRWVKFPPRDNIKLFATAVEALEASGLTDVSRHLISIRSWATSTLLVSKVPFTPHEIQLAQQFSQTRAFDMNYFPGISDTDANRYNQLPSAEYYSLPNTCSLVTDSSSTRPIHISFALRVTIPPTSSIFLPGNAYQSFLQPWGRNGFLFSNGGIWYCLQPSFRPDSSASS</sequence>
<comment type="caution">
    <text evidence="3">The sequence shown here is derived from an EMBL/GenBank/DDBJ whole genome shotgun (WGS) entry which is preliminary data.</text>
</comment>
<dbReference type="AlphaFoldDB" id="A0A2G6KHH4"/>